<reference evidence="1 2" key="1">
    <citation type="journal article" date="2022" name="DNA Res.">
        <title>Chromosomal-level genome assembly of the orchid tree Bauhinia variegata (Leguminosae; Cercidoideae) supports the allotetraploid origin hypothesis of Bauhinia.</title>
        <authorList>
            <person name="Zhong Y."/>
            <person name="Chen Y."/>
            <person name="Zheng D."/>
            <person name="Pang J."/>
            <person name="Liu Y."/>
            <person name="Luo S."/>
            <person name="Meng S."/>
            <person name="Qian L."/>
            <person name="Wei D."/>
            <person name="Dai S."/>
            <person name="Zhou R."/>
        </authorList>
    </citation>
    <scope>NUCLEOTIDE SEQUENCE [LARGE SCALE GENOMIC DNA]</scope>
    <source>
        <strain evidence="1">BV-YZ2020</strain>
    </source>
</reference>
<sequence>MKKTNAQNQPPNLSSGPYSTFQGATPSSSGNWGTHVMGTPAVPTSHPDNQREASQSHTHPYVQQTPTQKPSDSPKESILRALDSWSKKAEITANNVWHNLKTGPSASSAALGKMNMMARALTEGGYESLYKQSFTTYTNEKLKKSFACNLSTSTGPVAGTLYLSNAHVAFCSDRPLSVGAPSGMETWSHHKIMVPLGKIGTVNPVVMKENPPEKYIQIVTVDGHDFWFMGFVNYDKATKHISEAVSNFMVTGMAVPSASTNS</sequence>
<gene>
    <name evidence="1" type="ORF">L6164_004912</name>
</gene>
<dbReference type="Proteomes" id="UP000828941">
    <property type="component" value="Chromosome 3"/>
</dbReference>
<keyword evidence="2" id="KW-1185">Reference proteome</keyword>
<proteinExistence type="predicted"/>
<name>A0ACB9PPD7_BAUVA</name>
<dbReference type="EMBL" id="CM039428">
    <property type="protein sequence ID" value="KAI4350458.1"/>
    <property type="molecule type" value="Genomic_DNA"/>
</dbReference>
<comment type="caution">
    <text evidence="1">The sequence shown here is derived from an EMBL/GenBank/DDBJ whole genome shotgun (WGS) entry which is preliminary data.</text>
</comment>
<protein>
    <submittedName>
        <fullName evidence="1">Uncharacterized protein</fullName>
    </submittedName>
</protein>
<organism evidence="1 2">
    <name type="scientific">Bauhinia variegata</name>
    <name type="common">Purple orchid tree</name>
    <name type="synonym">Phanera variegata</name>
    <dbReference type="NCBI Taxonomy" id="167791"/>
    <lineage>
        <taxon>Eukaryota</taxon>
        <taxon>Viridiplantae</taxon>
        <taxon>Streptophyta</taxon>
        <taxon>Embryophyta</taxon>
        <taxon>Tracheophyta</taxon>
        <taxon>Spermatophyta</taxon>
        <taxon>Magnoliopsida</taxon>
        <taxon>eudicotyledons</taxon>
        <taxon>Gunneridae</taxon>
        <taxon>Pentapetalae</taxon>
        <taxon>rosids</taxon>
        <taxon>fabids</taxon>
        <taxon>Fabales</taxon>
        <taxon>Fabaceae</taxon>
        <taxon>Cercidoideae</taxon>
        <taxon>Cercideae</taxon>
        <taxon>Bauhiniinae</taxon>
        <taxon>Bauhinia</taxon>
    </lineage>
</organism>
<accession>A0ACB9PPD7</accession>
<evidence type="ECO:0000313" key="2">
    <source>
        <dbReference type="Proteomes" id="UP000828941"/>
    </source>
</evidence>
<evidence type="ECO:0000313" key="1">
    <source>
        <dbReference type="EMBL" id="KAI4350458.1"/>
    </source>
</evidence>